<protein>
    <recommendedName>
        <fullName evidence="6">F-box domain-containing protein</fullName>
    </recommendedName>
</protein>
<dbReference type="Pfam" id="PF13516">
    <property type="entry name" value="LRR_6"/>
    <property type="match status" value="2"/>
</dbReference>
<dbReference type="Gene3D" id="3.80.10.10">
    <property type="entry name" value="Ribonuclease Inhibitor"/>
    <property type="match status" value="1"/>
</dbReference>
<dbReference type="InterPro" id="IPR032675">
    <property type="entry name" value="LRR_dom_sf"/>
</dbReference>
<name>A0A0D3KHS4_EMIH1</name>
<dbReference type="PaxDb" id="2903-EOD35309"/>
<evidence type="ECO:0008006" key="6">
    <source>
        <dbReference type="Google" id="ProtNLM"/>
    </source>
</evidence>
<keyword evidence="5" id="KW-1185">Reference proteome</keyword>
<dbReference type="KEGG" id="ehx:EMIHUDRAFT_201324"/>
<dbReference type="RefSeq" id="XP_005787738.1">
    <property type="nucleotide sequence ID" value="XM_005787681.1"/>
</dbReference>
<dbReference type="GO" id="GO:0005829">
    <property type="term" value="C:cytosol"/>
    <property type="evidence" value="ECO:0007669"/>
    <property type="project" value="TreeGrafter"/>
</dbReference>
<keyword evidence="1" id="KW-0343">GTPase activation</keyword>
<evidence type="ECO:0000256" key="3">
    <source>
        <dbReference type="ARBA" id="ARBA00022737"/>
    </source>
</evidence>
<organism evidence="4 5">
    <name type="scientific">Emiliania huxleyi (strain CCMP1516)</name>
    <dbReference type="NCBI Taxonomy" id="280463"/>
    <lineage>
        <taxon>Eukaryota</taxon>
        <taxon>Haptista</taxon>
        <taxon>Haptophyta</taxon>
        <taxon>Prymnesiophyceae</taxon>
        <taxon>Isochrysidales</taxon>
        <taxon>Noelaerhabdaceae</taxon>
        <taxon>Emiliania</taxon>
    </lineage>
</organism>
<dbReference type="SMART" id="SM00368">
    <property type="entry name" value="LRR_RI"/>
    <property type="match status" value="4"/>
</dbReference>
<dbReference type="AlphaFoldDB" id="A0A0D3KHS4"/>
<dbReference type="GO" id="GO:0048471">
    <property type="term" value="C:perinuclear region of cytoplasm"/>
    <property type="evidence" value="ECO:0007669"/>
    <property type="project" value="TreeGrafter"/>
</dbReference>
<dbReference type="PANTHER" id="PTHR24113:SF12">
    <property type="entry name" value="RAN GTPASE-ACTIVATING PROTEIN 1"/>
    <property type="match status" value="1"/>
</dbReference>
<dbReference type="Proteomes" id="UP000013827">
    <property type="component" value="Unassembled WGS sequence"/>
</dbReference>
<sequence length="485" mass="53108">MRDTYDYVTISWPGHANGRMRVHNYSDAFNDSAALAWLFNESVLLCHRKMEAAIDAACRKWMNRSIMRMPADVMRLIFRKLADPFSPASACRFASVCTTVHGAICGSAGARDAPSEMKKLKAHHRGARVLLEKSATYRTGDPFCQDRFRMPYRATPITFCSFPFHQSMLVPTGVAYRTIDVHASWPVSAVTMQAAVEFRALPGECLQVRPLLDQPCVHCDHFACACGCCASVRASQSCVGQWQRPCETLAHLLGRGSMPSLQRLNLSANHLCVEGVRPILLAFRDGAAPPRLRALSLQRNDLDDGACELLADVAGALSALELLDLAQNRLTGVGAASLAAAVGEGALPLLSYLSLRACDLDDRGVEALMKASESGGFRRLTHLRLGFRSRRTMMTCNRVPLLSPPEALPGQNIAVTQGALDALARALLSGRMPNLQSIALPLHCWGLTWIDLDDHLCVDPDYLSPGPDLLIDRVCRDRVVDLWCG</sequence>
<dbReference type="SUPFAM" id="SSF52047">
    <property type="entry name" value="RNI-like"/>
    <property type="match status" value="1"/>
</dbReference>
<dbReference type="GO" id="GO:0031267">
    <property type="term" value="F:small GTPase binding"/>
    <property type="evidence" value="ECO:0007669"/>
    <property type="project" value="TreeGrafter"/>
</dbReference>
<proteinExistence type="predicted"/>
<dbReference type="GO" id="GO:0005634">
    <property type="term" value="C:nucleus"/>
    <property type="evidence" value="ECO:0007669"/>
    <property type="project" value="TreeGrafter"/>
</dbReference>
<accession>A0A0D3KHS4</accession>
<keyword evidence="2" id="KW-0433">Leucine-rich repeat</keyword>
<dbReference type="EnsemblProtists" id="EOD35309">
    <property type="protein sequence ID" value="EOD35309"/>
    <property type="gene ID" value="EMIHUDRAFT_201324"/>
</dbReference>
<keyword evidence="3" id="KW-0677">Repeat</keyword>
<reference evidence="5" key="1">
    <citation type="journal article" date="2013" name="Nature">
        <title>Pan genome of the phytoplankton Emiliania underpins its global distribution.</title>
        <authorList>
            <person name="Read B.A."/>
            <person name="Kegel J."/>
            <person name="Klute M.J."/>
            <person name="Kuo A."/>
            <person name="Lefebvre S.C."/>
            <person name="Maumus F."/>
            <person name="Mayer C."/>
            <person name="Miller J."/>
            <person name="Monier A."/>
            <person name="Salamov A."/>
            <person name="Young J."/>
            <person name="Aguilar M."/>
            <person name="Claverie J.M."/>
            <person name="Frickenhaus S."/>
            <person name="Gonzalez K."/>
            <person name="Herman E.K."/>
            <person name="Lin Y.C."/>
            <person name="Napier J."/>
            <person name="Ogata H."/>
            <person name="Sarno A.F."/>
            <person name="Shmutz J."/>
            <person name="Schroeder D."/>
            <person name="de Vargas C."/>
            <person name="Verret F."/>
            <person name="von Dassow P."/>
            <person name="Valentin K."/>
            <person name="Van de Peer Y."/>
            <person name="Wheeler G."/>
            <person name="Dacks J.B."/>
            <person name="Delwiche C.F."/>
            <person name="Dyhrman S.T."/>
            <person name="Glockner G."/>
            <person name="John U."/>
            <person name="Richards T."/>
            <person name="Worden A.Z."/>
            <person name="Zhang X."/>
            <person name="Grigoriev I.V."/>
            <person name="Allen A.E."/>
            <person name="Bidle K."/>
            <person name="Borodovsky M."/>
            <person name="Bowler C."/>
            <person name="Brownlee C."/>
            <person name="Cock J.M."/>
            <person name="Elias M."/>
            <person name="Gladyshev V.N."/>
            <person name="Groth M."/>
            <person name="Guda C."/>
            <person name="Hadaegh A."/>
            <person name="Iglesias-Rodriguez M.D."/>
            <person name="Jenkins J."/>
            <person name="Jones B.M."/>
            <person name="Lawson T."/>
            <person name="Leese F."/>
            <person name="Lindquist E."/>
            <person name="Lobanov A."/>
            <person name="Lomsadze A."/>
            <person name="Malik S.B."/>
            <person name="Marsh M.E."/>
            <person name="Mackinder L."/>
            <person name="Mock T."/>
            <person name="Mueller-Roeber B."/>
            <person name="Pagarete A."/>
            <person name="Parker M."/>
            <person name="Probert I."/>
            <person name="Quesneville H."/>
            <person name="Raines C."/>
            <person name="Rensing S.A."/>
            <person name="Riano-Pachon D.M."/>
            <person name="Richier S."/>
            <person name="Rokitta S."/>
            <person name="Shiraiwa Y."/>
            <person name="Soanes D.M."/>
            <person name="van der Giezen M."/>
            <person name="Wahlund T.M."/>
            <person name="Williams B."/>
            <person name="Wilson W."/>
            <person name="Wolfe G."/>
            <person name="Wurch L.L."/>
        </authorList>
    </citation>
    <scope>NUCLEOTIDE SEQUENCE</scope>
</reference>
<evidence type="ECO:0000313" key="4">
    <source>
        <dbReference type="EnsemblProtists" id="EOD35309"/>
    </source>
</evidence>
<dbReference type="PANTHER" id="PTHR24113">
    <property type="entry name" value="RAN GTPASE-ACTIVATING PROTEIN 1"/>
    <property type="match status" value="1"/>
</dbReference>
<evidence type="ECO:0000313" key="5">
    <source>
        <dbReference type="Proteomes" id="UP000013827"/>
    </source>
</evidence>
<dbReference type="InterPro" id="IPR001611">
    <property type="entry name" value="Leu-rich_rpt"/>
</dbReference>
<dbReference type="InterPro" id="IPR027038">
    <property type="entry name" value="RanGap"/>
</dbReference>
<evidence type="ECO:0000256" key="1">
    <source>
        <dbReference type="ARBA" id="ARBA00022468"/>
    </source>
</evidence>
<dbReference type="GO" id="GO:0005096">
    <property type="term" value="F:GTPase activator activity"/>
    <property type="evidence" value="ECO:0007669"/>
    <property type="project" value="UniProtKB-KW"/>
</dbReference>
<dbReference type="GeneID" id="17280578"/>
<reference evidence="4" key="2">
    <citation type="submission" date="2024-10" db="UniProtKB">
        <authorList>
            <consortium name="EnsemblProtists"/>
        </authorList>
    </citation>
    <scope>IDENTIFICATION</scope>
</reference>
<evidence type="ECO:0000256" key="2">
    <source>
        <dbReference type="ARBA" id="ARBA00022614"/>
    </source>
</evidence>
<dbReference type="GO" id="GO:0006913">
    <property type="term" value="P:nucleocytoplasmic transport"/>
    <property type="evidence" value="ECO:0007669"/>
    <property type="project" value="TreeGrafter"/>
</dbReference>
<dbReference type="HOGENOM" id="CLU_563150_0_0_1"/>